<proteinExistence type="predicted"/>
<comment type="caution">
    <text evidence="1">The sequence shown here is derived from an EMBL/GenBank/DDBJ whole genome shotgun (WGS) entry which is preliminary data.</text>
</comment>
<evidence type="ECO:0000313" key="2">
    <source>
        <dbReference type="Proteomes" id="UP000628079"/>
    </source>
</evidence>
<reference evidence="1" key="1">
    <citation type="journal article" date="2014" name="Int. J. Syst. Evol. Microbiol.">
        <title>Complete genome sequence of Corynebacterium casei LMG S-19264T (=DSM 44701T), isolated from a smear-ripened cheese.</title>
        <authorList>
            <consortium name="US DOE Joint Genome Institute (JGI-PGF)"/>
            <person name="Walter F."/>
            <person name="Albersmeier A."/>
            <person name="Kalinowski J."/>
            <person name="Ruckert C."/>
        </authorList>
    </citation>
    <scope>NUCLEOTIDE SEQUENCE</scope>
    <source>
        <strain evidence="1">CGMCC 1.10749</strain>
    </source>
</reference>
<gene>
    <name evidence="1" type="ORF">GCM10011314_33640</name>
</gene>
<organism evidence="1 2">
    <name type="scientific">Knoellia flava</name>
    <dbReference type="NCBI Taxonomy" id="913969"/>
    <lineage>
        <taxon>Bacteria</taxon>
        <taxon>Bacillati</taxon>
        <taxon>Actinomycetota</taxon>
        <taxon>Actinomycetes</taxon>
        <taxon>Micrococcales</taxon>
        <taxon>Intrasporangiaceae</taxon>
        <taxon>Knoellia</taxon>
    </lineage>
</organism>
<dbReference type="AlphaFoldDB" id="A0A8H9KS02"/>
<name>A0A8H9KS02_9MICO</name>
<sequence length="102" mass="10364">MCARAAAGTVTDAVALGDAEAEPLGEADGLAVPDALLEPDPDGVALGFAASPSAHPASARQAAVASATAYDMVELDRIGTLPLTWARPRARTRKPSTNWLPA</sequence>
<reference evidence="1" key="2">
    <citation type="submission" date="2020-09" db="EMBL/GenBank/DDBJ databases">
        <authorList>
            <person name="Sun Q."/>
            <person name="Zhou Y."/>
        </authorList>
    </citation>
    <scope>NUCLEOTIDE SEQUENCE</scope>
    <source>
        <strain evidence="1">CGMCC 1.10749</strain>
    </source>
</reference>
<dbReference type="EMBL" id="BMEA01000007">
    <property type="protein sequence ID" value="GGB91070.1"/>
    <property type="molecule type" value="Genomic_DNA"/>
</dbReference>
<dbReference type="Proteomes" id="UP000628079">
    <property type="component" value="Unassembled WGS sequence"/>
</dbReference>
<accession>A0A8H9KS02</accession>
<protein>
    <submittedName>
        <fullName evidence="1">Uncharacterized protein</fullName>
    </submittedName>
</protein>
<evidence type="ECO:0000313" key="1">
    <source>
        <dbReference type="EMBL" id="GGB91070.1"/>
    </source>
</evidence>